<dbReference type="AlphaFoldDB" id="A0A2P0ZGG0"/>
<sequence>MTIAILDRPRFLLVVLCSNRWFLKALRRTIFPLPVARNRFAAALRVLSLGMDGLQFDTIPHYILCLAIGDWGVVINQVN</sequence>
<evidence type="ECO:0000313" key="1">
    <source>
        <dbReference type="EMBL" id="AVH79561.1"/>
    </source>
</evidence>
<dbReference type="EMBL" id="MG373772">
    <property type="protein sequence ID" value="AVH79561.1"/>
    <property type="molecule type" value="Genomic_DNA"/>
</dbReference>
<accession>A0A2P0ZGG0</accession>
<name>A0A2P0ZGG0_9NOSO</name>
<organism evidence="1">
    <name type="scientific">Nostoc sp. PCC 9448</name>
    <dbReference type="NCBI Taxonomy" id="2099384"/>
    <lineage>
        <taxon>Bacteria</taxon>
        <taxon>Bacillati</taxon>
        <taxon>Cyanobacteriota</taxon>
        <taxon>Cyanophyceae</taxon>
        <taxon>Nostocales</taxon>
        <taxon>Nostocaceae</taxon>
        <taxon>Nostoc</taxon>
    </lineage>
</organism>
<protein>
    <submittedName>
        <fullName evidence="1">Nif11-type</fullName>
    </submittedName>
</protein>
<proteinExistence type="predicted"/>
<reference evidence="1" key="1">
    <citation type="journal article" date="2018" name="Science">
        <title>Natural noncanonical protein splicing yields products with diverse ?-amino acid residues.</title>
        <authorList>
            <person name="Morinaka B.I."/>
            <person name="Lakis E."/>
            <person name="Verest M."/>
            <person name="Helf M.J."/>
            <person name="Scalvenzi T."/>
            <person name="Vagstad A.L."/>
            <person name="Sims J."/>
            <person name="Sunagawa S."/>
            <person name="Gugger M."/>
            <person name="Piel J."/>
        </authorList>
    </citation>
    <scope>NUCLEOTIDE SEQUENCE</scope>
    <source>
        <strain evidence="1">PCC 9448</strain>
    </source>
</reference>